<organism evidence="4 5">
    <name type="scientific">Paenibacillus mellifer</name>
    <dbReference type="NCBI Taxonomy" id="2937794"/>
    <lineage>
        <taxon>Bacteria</taxon>
        <taxon>Bacillati</taxon>
        <taxon>Bacillota</taxon>
        <taxon>Bacilli</taxon>
        <taxon>Bacillales</taxon>
        <taxon>Paenibacillaceae</taxon>
        <taxon>Paenibacillus</taxon>
    </lineage>
</organism>
<evidence type="ECO:0000259" key="3">
    <source>
        <dbReference type="Pfam" id="PF13349"/>
    </source>
</evidence>
<sequence>MTPDMLPLGEPSTQVRTKGYPPRRRKRKRVACLLSALLPGLGHLYLRLYLRGLCFMYFVLIDASALIYFSSVRTAINVPLLIWLGLLIPAAYFFSIYDVLQSTDAHNARLRKEVEISSAPLADTPSGRNIKQGIGAGALLIGGGAILFMFRLKPFWLQLLVQYAGAYLVSFALALAGLLLVFRESKRMVLRSGRFTAAVLLLAVAVILLRDAITGRDELRLLIQWWPLVFVLWGVEHILILAWNPMKKTQARRRPHVDVKGLLLSMFMAFSVFAITQQDQYMHVWNRVSLDLTAAGAEYSAEEGYRVEKPQLDIPIDLDTERIVVDGMNGDIEVRKAEIDHIIVRYTVWIDQLGTEDARRIAAVTSVEAKEGKTLGLSVKDKAYGETGRRHPRVNVTLIVPENRFLDLDITTSSGGITLTGVQTMKQVKLQTGNGDLRLWDVIGDVSAKTLNGDVELYRIFGEAQVDTQGGNIKGRGITGKASLSTLVGDITLTEAQDGIQTRTKNGNIRVDGVPLGLQAESLNGKIYISSRLIGGDWDVYSAVGELRLELPEDGNYELKGSSGYGDIYTELPFAVEDKEIHGMIGSGDYKLKIDGNSDLYVNKS</sequence>
<dbReference type="InterPro" id="IPR025164">
    <property type="entry name" value="Toastrack_DUF4097"/>
</dbReference>
<dbReference type="PANTHER" id="PTHR34094:SF1">
    <property type="entry name" value="PROTEIN FAM185A"/>
    <property type="match status" value="1"/>
</dbReference>
<feature type="transmembrane region" description="Helical" evidence="2">
    <location>
        <begin position="164"/>
        <end position="182"/>
    </location>
</feature>
<gene>
    <name evidence="4" type="ORF">M0651_08495</name>
</gene>
<evidence type="ECO:0000313" key="4">
    <source>
        <dbReference type="EMBL" id="MCK8487206.1"/>
    </source>
</evidence>
<dbReference type="RefSeq" id="WP_248551407.1">
    <property type="nucleotide sequence ID" value="NZ_JALPRK010000005.1"/>
</dbReference>
<feature type="transmembrane region" description="Helical" evidence="2">
    <location>
        <begin position="194"/>
        <end position="213"/>
    </location>
</feature>
<feature type="transmembrane region" description="Helical" evidence="2">
    <location>
        <begin position="257"/>
        <end position="276"/>
    </location>
</feature>
<keyword evidence="2" id="KW-0472">Membrane</keyword>
<dbReference type="AlphaFoldDB" id="A0A9X2BSV6"/>
<protein>
    <submittedName>
        <fullName evidence="4">DUF4097 domain-containing protein</fullName>
    </submittedName>
</protein>
<dbReference type="PANTHER" id="PTHR34094">
    <property type="match status" value="1"/>
</dbReference>
<evidence type="ECO:0000256" key="1">
    <source>
        <dbReference type="SAM" id="MobiDB-lite"/>
    </source>
</evidence>
<feature type="transmembrane region" description="Helical" evidence="2">
    <location>
        <begin position="81"/>
        <end position="100"/>
    </location>
</feature>
<dbReference type="Pfam" id="PF13349">
    <property type="entry name" value="DUF4097"/>
    <property type="match status" value="1"/>
</dbReference>
<feature type="transmembrane region" description="Helical" evidence="2">
    <location>
        <begin position="134"/>
        <end position="152"/>
    </location>
</feature>
<reference evidence="4" key="1">
    <citation type="submission" date="2022-04" db="EMBL/GenBank/DDBJ databases">
        <authorList>
            <person name="Seo M.-J."/>
        </authorList>
    </citation>
    <scope>NUCLEOTIDE SEQUENCE</scope>
    <source>
        <strain evidence="4">MBLB2552</strain>
    </source>
</reference>
<proteinExistence type="predicted"/>
<keyword evidence="5" id="KW-1185">Reference proteome</keyword>
<dbReference type="EMBL" id="JALPRK010000005">
    <property type="protein sequence ID" value="MCK8487206.1"/>
    <property type="molecule type" value="Genomic_DNA"/>
</dbReference>
<feature type="region of interest" description="Disordered" evidence="1">
    <location>
        <begin position="1"/>
        <end position="23"/>
    </location>
</feature>
<feature type="transmembrane region" description="Helical" evidence="2">
    <location>
        <begin position="225"/>
        <end position="245"/>
    </location>
</feature>
<keyword evidence="2" id="KW-0812">Transmembrane</keyword>
<comment type="caution">
    <text evidence="4">The sequence shown here is derived from an EMBL/GenBank/DDBJ whole genome shotgun (WGS) entry which is preliminary data.</text>
</comment>
<evidence type="ECO:0000256" key="2">
    <source>
        <dbReference type="SAM" id="Phobius"/>
    </source>
</evidence>
<name>A0A9X2BSV6_9BACL</name>
<feature type="domain" description="DUF4097" evidence="3">
    <location>
        <begin position="321"/>
        <end position="598"/>
    </location>
</feature>
<keyword evidence="2" id="KW-1133">Transmembrane helix</keyword>
<dbReference type="Proteomes" id="UP001139534">
    <property type="component" value="Unassembled WGS sequence"/>
</dbReference>
<evidence type="ECO:0000313" key="5">
    <source>
        <dbReference type="Proteomes" id="UP001139534"/>
    </source>
</evidence>
<accession>A0A9X2BSV6</accession>